<sequence>MAGKFEPNNAQNLIEIEKQFAVKAVEQAQTYWNLLEKVNPVELKLTKIDDEIYEDTIKTFPEFAEPPHTKLVKLDEEWMKSDDGKKRWRDFMERSVPFLVVAFWLCVGIFQVCYTSRASVAFLSIHLFSPFWMVIVVWL</sequence>
<dbReference type="PANTHER" id="PTHR13410:SF9">
    <property type="entry name" value="PROTEIN PBDC1"/>
    <property type="match status" value="1"/>
</dbReference>
<dbReference type="InterPro" id="IPR023139">
    <property type="entry name" value="PBDC1-like_dom_sf"/>
</dbReference>
<gene>
    <name evidence="3" type="ORF">EST38_g3079</name>
</gene>
<keyword evidence="1" id="KW-1133">Transmembrane helix</keyword>
<dbReference type="OrthoDB" id="10248897at2759"/>
<dbReference type="PANTHER" id="PTHR13410">
    <property type="entry name" value="PROTEIN PBDC1"/>
    <property type="match status" value="1"/>
</dbReference>
<accession>A0A4Q2DV29</accession>
<feature type="domain" description="Polysaccharide biosynthesis" evidence="2">
    <location>
        <begin position="16"/>
        <end position="93"/>
    </location>
</feature>
<evidence type="ECO:0000313" key="3">
    <source>
        <dbReference type="EMBL" id="RXW22775.1"/>
    </source>
</evidence>
<reference evidence="3 4" key="1">
    <citation type="submission" date="2019-01" db="EMBL/GenBank/DDBJ databases">
        <title>Draft genome sequence of Psathyrella aberdarensis IHI B618.</title>
        <authorList>
            <person name="Buettner E."/>
            <person name="Kellner H."/>
        </authorList>
    </citation>
    <scope>NUCLEOTIDE SEQUENCE [LARGE SCALE GENOMIC DNA]</scope>
    <source>
        <strain evidence="3 4">IHI B618</strain>
    </source>
</reference>
<dbReference type="GO" id="GO:0005737">
    <property type="term" value="C:cytoplasm"/>
    <property type="evidence" value="ECO:0007669"/>
    <property type="project" value="TreeGrafter"/>
</dbReference>
<feature type="transmembrane region" description="Helical" evidence="1">
    <location>
        <begin position="95"/>
        <end position="112"/>
    </location>
</feature>
<dbReference type="AlphaFoldDB" id="A0A4Q2DV29"/>
<organism evidence="3 4">
    <name type="scientific">Candolleomyces aberdarensis</name>
    <dbReference type="NCBI Taxonomy" id="2316362"/>
    <lineage>
        <taxon>Eukaryota</taxon>
        <taxon>Fungi</taxon>
        <taxon>Dikarya</taxon>
        <taxon>Basidiomycota</taxon>
        <taxon>Agaricomycotina</taxon>
        <taxon>Agaricomycetes</taxon>
        <taxon>Agaricomycetidae</taxon>
        <taxon>Agaricales</taxon>
        <taxon>Agaricineae</taxon>
        <taxon>Psathyrellaceae</taxon>
        <taxon>Candolleomyces</taxon>
    </lineage>
</organism>
<dbReference type="STRING" id="2316362.A0A4Q2DV29"/>
<evidence type="ECO:0000259" key="2">
    <source>
        <dbReference type="Pfam" id="PF04669"/>
    </source>
</evidence>
<name>A0A4Q2DV29_9AGAR</name>
<dbReference type="Gene3D" id="1.10.3560.10">
    <property type="entry name" value="yst0336 like domain"/>
    <property type="match status" value="1"/>
</dbReference>
<keyword evidence="1" id="KW-0812">Transmembrane</keyword>
<proteinExistence type="predicted"/>
<dbReference type="Pfam" id="PF04669">
    <property type="entry name" value="PBDC1"/>
    <property type="match status" value="1"/>
</dbReference>
<evidence type="ECO:0000256" key="1">
    <source>
        <dbReference type="SAM" id="Phobius"/>
    </source>
</evidence>
<protein>
    <recommendedName>
        <fullName evidence="2">Polysaccharide biosynthesis domain-containing protein</fullName>
    </recommendedName>
</protein>
<dbReference type="EMBL" id="SDEE01000061">
    <property type="protein sequence ID" value="RXW22775.1"/>
    <property type="molecule type" value="Genomic_DNA"/>
</dbReference>
<evidence type="ECO:0000313" key="4">
    <source>
        <dbReference type="Proteomes" id="UP000290288"/>
    </source>
</evidence>
<feature type="transmembrane region" description="Helical" evidence="1">
    <location>
        <begin position="118"/>
        <end position="138"/>
    </location>
</feature>
<keyword evidence="1" id="KW-0472">Membrane</keyword>
<dbReference type="InterPro" id="IPR008476">
    <property type="entry name" value="PBDC1_metazoa/fungi"/>
</dbReference>
<dbReference type="Proteomes" id="UP000290288">
    <property type="component" value="Unassembled WGS sequence"/>
</dbReference>
<comment type="caution">
    <text evidence="3">The sequence shown here is derived from an EMBL/GenBank/DDBJ whole genome shotgun (WGS) entry which is preliminary data.</text>
</comment>
<keyword evidence="4" id="KW-1185">Reference proteome</keyword>
<dbReference type="InterPro" id="IPR021148">
    <property type="entry name" value="Polysacc_synth_dom"/>
</dbReference>